<dbReference type="STRING" id="1122206.SAMN02745753_02368"/>
<dbReference type="Proteomes" id="UP000184517">
    <property type="component" value="Unassembled WGS sequence"/>
</dbReference>
<dbReference type="EMBL" id="FQVF01000010">
    <property type="protein sequence ID" value="SHF65450.1"/>
    <property type="molecule type" value="Genomic_DNA"/>
</dbReference>
<evidence type="ECO:0000313" key="1">
    <source>
        <dbReference type="EMBL" id="SHF65450.1"/>
    </source>
</evidence>
<dbReference type="OrthoDB" id="5959530at2"/>
<dbReference type="AlphaFoldDB" id="A0A1M5DES7"/>
<organism evidence="1 2">
    <name type="scientific">Marinomonas polaris DSM 16579</name>
    <dbReference type="NCBI Taxonomy" id="1122206"/>
    <lineage>
        <taxon>Bacteria</taxon>
        <taxon>Pseudomonadati</taxon>
        <taxon>Pseudomonadota</taxon>
        <taxon>Gammaproteobacteria</taxon>
        <taxon>Oceanospirillales</taxon>
        <taxon>Oceanospirillaceae</taxon>
        <taxon>Marinomonas</taxon>
    </lineage>
</organism>
<evidence type="ECO:0000313" key="2">
    <source>
        <dbReference type="Proteomes" id="UP000184517"/>
    </source>
</evidence>
<dbReference type="RefSeq" id="WP_072839907.1">
    <property type="nucleotide sequence ID" value="NZ_FQVF01000010.1"/>
</dbReference>
<dbReference type="Pfam" id="PF11743">
    <property type="entry name" value="DUF3301"/>
    <property type="match status" value="1"/>
</dbReference>
<sequence length="104" mass="12040">MNLQLSDIIILLLISAAAYAWWQNSSIREQALINAKKHCESLNLQLLEESVAGAEWRPIWNRGEIKIKRTYRFEFSSSGIARYQGKISYLGTQKIDVWLSPHDF</sequence>
<protein>
    <recommendedName>
        <fullName evidence="3">DUF3301 domain-containing protein</fullName>
    </recommendedName>
</protein>
<keyword evidence="2" id="KW-1185">Reference proteome</keyword>
<accession>A0A1M5DES7</accession>
<evidence type="ECO:0008006" key="3">
    <source>
        <dbReference type="Google" id="ProtNLM"/>
    </source>
</evidence>
<gene>
    <name evidence="1" type="ORF">SAMN02745753_02368</name>
</gene>
<reference evidence="2" key="1">
    <citation type="submission" date="2016-11" db="EMBL/GenBank/DDBJ databases">
        <authorList>
            <person name="Varghese N."/>
            <person name="Submissions S."/>
        </authorList>
    </citation>
    <scope>NUCLEOTIDE SEQUENCE [LARGE SCALE GENOMIC DNA]</scope>
    <source>
        <strain evidence="2">DSM 16579</strain>
    </source>
</reference>
<dbReference type="InterPro" id="IPR021732">
    <property type="entry name" value="DUF3301"/>
</dbReference>
<name>A0A1M5DES7_9GAMM</name>
<proteinExistence type="predicted"/>